<feature type="domain" description="Cation efflux protein cytoplasmic" evidence="11">
    <location>
        <begin position="214"/>
        <end position="286"/>
    </location>
</feature>
<evidence type="ECO:0000256" key="6">
    <source>
        <dbReference type="ARBA" id="ARBA00022989"/>
    </source>
</evidence>
<dbReference type="KEGG" id="als:DJ013_11810"/>
<dbReference type="InterPro" id="IPR002524">
    <property type="entry name" value="Cation_efflux"/>
</dbReference>
<dbReference type="InterPro" id="IPR027469">
    <property type="entry name" value="Cation_efflux_TMD_sf"/>
</dbReference>
<dbReference type="Gene3D" id="1.20.1510.10">
    <property type="entry name" value="Cation efflux protein transmembrane domain"/>
    <property type="match status" value="1"/>
</dbReference>
<comment type="subcellular location">
    <subcellularLocation>
        <location evidence="1">Membrane</location>
        <topology evidence="1">Multi-pass membrane protein</topology>
    </subcellularLocation>
</comment>
<evidence type="ECO:0000256" key="3">
    <source>
        <dbReference type="ARBA" id="ARBA00022448"/>
    </source>
</evidence>
<dbReference type="Pfam" id="PF16916">
    <property type="entry name" value="ZT_dimer"/>
    <property type="match status" value="1"/>
</dbReference>
<dbReference type="InterPro" id="IPR036837">
    <property type="entry name" value="Cation_efflux_CTD_sf"/>
</dbReference>
<evidence type="ECO:0000256" key="4">
    <source>
        <dbReference type="ARBA" id="ARBA00022692"/>
    </source>
</evidence>
<dbReference type="Pfam" id="PF01545">
    <property type="entry name" value="Cation_efflux"/>
    <property type="match status" value="1"/>
</dbReference>
<sequence length="300" mass="33502">MSGHHHHHGHSHSHTHGTENISTAFWLNLSFTIIEIIGGIFTNSVAILSDALHDLGDSLSLGLAWYFQEKSNQGRDKTYTYGYKRFSMVGALVNSIVLVIGSVFMLTEAIPRLMNPEVSNAQGMIILAIFGVIVNGAAVFKLKKGTSLNERAVMLHLMEDVLGWVAVLVGAVLMYFFKWEIIDPLLSVGITGYVLYNVYGNLKGVFRVILQGAPENFDIDDIKPKLKTIEGVLNIHDVHVWSMDGEFNVMTVHAVVKENTNRAAMKKAIRHELQHMDVEHVTIEMEYENEDCGMENCCES</sequence>
<dbReference type="InterPro" id="IPR027470">
    <property type="entry name" value="Cation_efflux_CTD"/>
</dbReference>
<comment type="similarity">
    <text evidence="2">Belongs to the cation diffusion facilitator (CDF) transporter (TC 2.A.4) family. SLC30A subfamily.</text>
</comment>
<feature type="transmembrane region" description="Helical" evidence="9">
    <location>
        <begin position="121"/>
        <end position="140"/>
    </location>
</feature>
<dbReference type="PANTHER" id="PTHR11562:SF17">
    <property type="entry name" value="RE54080P-RELATED"/>
    <property type="match status" value="1"/>
</dbReference>
<dbReference type="Proteomes" id="UP000249873">
    <property type="component" value="Chromosome"/>
</dbReference>
<evidence type="ECO:0000256" key="7">
    <source>
        <dbReference type="ARBA" id="ARBA00023065"/>
    </source>
</evidence>
<organism evidence="12 13">
    <name type="scientific">Arcticibacterium luteifluviistationis</name>
    <dbReference type="NCBI Taxonomy" id="1784714"/>
    <lineage>
        <taxon>Bacteria</taxon>
        <taxon>Pseudomonadati</taxon>
        <taxon>Bacteroidota</taxon>
        <taxon>Cytophagia</taxon>
        <taxon>Cytophagales</taxon>
        <taxon>Leadbetterellaceae</taxon>
        <taxon>Arcticibacterium</taxon>
    </lineage>
</organism>
<keyword evidence="5" id="KW-0864">Zinc transport</keyword>
<keyword evidence="5" id="KW-0862">Zinc</keyword>
<dbReference type="RefSeq" id="WP_111372013.1">
    <property type="nucleotide sequence ID" value="NZ_CP029480.1"/>
</dbReference>
<dbReference type="SUPFAM" id="SSF160240">
    <property type="entry name" value="Cation efflux protein cytoplasmic domain-like"/>
    <property type="match status" value="1"/>
</dbReference>
<keyword evidence="8 9" id="KW-0472">Membrane</keyword>
<dbReference type="PANTHER" id="PTHR11562">
    <property type="entry name" value="CATION EFFLUX PROTEIN/ ZINC TRANSPORTER"/>
    <property type="match status" value="1"/>
</dbReference>
<name>A0A2Z4GCJ8_9BACT</name>
<evidence type="ECO:0000259" key="10">
    <source>
        <dbReference type="Pfam" id="PF01545"/>
    </source>
</evidence>
<feature type="transmembrane region" description="Helical" evidence="9">
    <location>
        <begin position="185"/>
        <end position="202"/>
    </location>
</feature>
<gene>
    <name evidence="12" type="ORF">DJ013_11810</name>
</gene>
<dbReference type="EMBL" id="CP029480">
    <property type="protein sequence ID" value="AWV98820.1"/>
    <property type="molecule type" value="Genomic_DNA"/>
</dbReference>
<evidence type="ECO:0000313" key="12">
    <source>
        <dbReference type="EMBL" id="AWV98820.1"/>
    </source>
</evidence>
<feature type="transmembrane region" description="Helical" evidence="9">
    <location>
        <begin position="161"/>
        <end position="179"/>
    </location>
</feature>
<keyword evidence="6 9" id="KW-1133">Transmembrane helix</keyword>
<dbReference type="InterPro" id="IPR058533">
    <property type="entry name" value="Cation_efflux_TM"/>
</dbReference>
<evidence type="ECO:0000256" key="5">
    <source>
        <dbReference type="ARBA" id="ARBA00022906"/>
    </source>
</evidence>
<dbReference type="NCBIfam" id="TIGR01297">
    <property type="entry name" value="CDF"/>
    <property type="match status" value="1"/>
</dbReference>
<dbReference type="SUPFAM" id="SSF161111">
    <property type="entry name" value="Cation efflux protein transmembrane domain-like"/>
    <property type="match status" value="1"/>
</dbReference>
<dbReference type="GO" id="GO:0005886">
    <property type="term" value="C:plasma membrane"/>
    <property type="evidence" value="ECO:0007669"/>
    <property type="project" value="TreeGrafter"/>
</dbReference>
<reference evidence="12 13" key="1">
    <citation type="submission" date="2018-05" db="EMBL/GenBank/DDBJ databases">
        <title>Complete genome sequence of Arcticibacterium luteifluviistationis SM1504T, a cytophagaceae bacterium isolated from Arctic surface seawater.</title>
        <authorList>
            <person name="Li Y."/>
            <person name="Qin Q.-L."/>
        </authorList>
    </citation>
    <scope>NUCLEOTIDE SEQUENCE [LARGE SCALE GENOMIC DNA]</scope>
    <source>
        <strain evidence="12 13">SM1504</strain>
    </source>
</reference>
<evidence type="ECO:0000256" key="2">
    <source>
        <dbReference type="ARBA" id="ARBA00008873"/>
    </source>
</evidence>
<proteinExistence type="inferred from homology"/>
<dbReference type="AlphaFoldDB" id="A0A2Z4GCJ8"/>
<evidence type="ECO:0000259" key="11">
    <source>
        <dbReference type="Pfam" id="PF16916"/>
    </source>
</evidence>
<dbReference type="InterPro" id="IPR050681">
    <property type="entry name" value="CDF/SLC30A"/>
</dbReference>
<dbReference type="GO" id="GO:0005385">
    <property type="term" value="F:zinc ion transmembrane transporter activity"/>
    <property type="evidence" value="ECO:0007669"/>
    <property type="project" value="TreeGrafter"/>
</dbReference>
<keyword evidence="7" id="KW-0406">Ion transport</keyword>
<feature type="domain" description="Cation efflux protein transmembrane" evidence="10">
    <location>
        <begin position="24"/>
        <end position="210"/>
    </location>
</feature>
<accession>A0A2Z4GCJ8</accession>
<keyword evidence="4 9" id="KW-0812">Transmembrane</keyword>
<evidence type="ECO:0000313" key="13">
    <source>
        <dbReference type="Proteomes" id="UP000249873"/>
    </source>
</evidence>
<evidence type="ECO:0000256" key="8">
    <source>
        <dbReference type="ARBA" id="ARBA00023136"/>
    </source>
</evidence>
<protein>
    <submittedName>
        <fullName evidence="12">Cation transporter</fullName>
    </submittedName>
</protein>
<dbReference type="OrthoDB" id="9809646at2"/>
<evidence type="ECO:0000256" key="1">
    <source>
        <dbReference type="ARBA" id="ARBA00004141"/>
    </source>
</evidence>
<feature type="transmembrane region" description="Helical" evidence="9">
    <location>
        <begin position="86"/>
        <end position="106"/>
    </location>
</feature>
<keyword evidence="13" id="KW-1185">Reference proteome</keyword>
<evidence type="ECO:0000256" key="9">
    <source>
        <dbReference type="SAM" id="Phobius"/>
    </source>
</evidence>
<keyword evidence="3" id="KW-0813">Transport</keyword>